<dbReference type="RefSeq" id="WP_204708672.1">
    <property type="nucleotide sequence ID" value="NZ_JBHSZV010000010.1"/>
</dbReference>
<proteinExistence type="predicted"/>
<evidence type="ECO:0000313" key="1">
    <source>
        <dbReference type="EMBL" id="MFC7060980.1"/>
    </source>
</evidence>
<protein>
    <submittedName>
        <fullName evidence="1">Uncharacterized protein</fullName>
    </submittedName>
</protein>
<gene>
    <name evidence="1" type="ORF">ACFQIC_03735</name>
</gene>
<evidence type="ECO:0000313" key="2">
    <source>
        <dbReference type="Proteomes" id="UP001596410"/>
    </source>
</evidence>
<dbReference type="Proteomes" id="UP001596410">
    <property type="component" value="Unassembled WGS sequence"/>
</dbReference>
<sequence length="103" mass="11898">MKNETFLDFCFIREGSGGFSKEINEIFTNLFKGQRLHWYLDARVERGLEIIVAEVKGMSRFGSEGEVEEYLEDHADESFWKVLQGYHFQIHPATKGCATCGDR</sequence>
<accession>A0ABW2EJF9</accession>
<comment type="caution">
    <text evidence="1">The sequence shown here is derived from an EMBL/GenBank/DDBJ whole genome shotgun (WGS) entry which is preliminary data.</text>
</comment>
<organism evidence="1 2">
    <name type="scientific">Halobacillus seohaensis</name>
    <dbReference type="NCBI Taxonomy" id="447421"/>
    <lineage>
        <taxon>Bacteria</taxon>
        <taxon>Bacillati</taxon>
        <taxon>Bacillota</taxon>
        <taxon>Bacilli</taxon>
        <taxon>Bacillales</taxon>
        <taxon>Bacillaceae</taxon>
        <taxon>Halobacillus</taxon>
    </lineage>
</organism>
<reference evidence="2" key="1">
    <citation type="journal article" date="2019" name="Int. J. Syst. Evol. Microbiol.">
        <title>The Global Catalogue of Microorganisms (GCM) 10K type strain sequencing project: providing services to taxonomists for standard genome sequencing and annotation.</title>
        <authorList>
            <consortium name="The Broad Institute Genomics Platform"/>
            <consortium name="The Broad Institute Genome Sequencing Center for Infectious Disease"/>
            <person name="Wu L."/>
            <person name="Ma J."/>
        </authorList>
    </citation>
    <scope>NUCLEOTIDE SEQUENCE [LARGE SCALE GENOMIC DNA]</scope>
    <source>
        <strain evidence="2">CGMCC 4.1621</strain>
    </source>
</reference>
<dbReference type="EMBL" id="JBHSZV010000010">
    <property type="protein sequence ID" value="MFC7060980.1"/>
    <property type="molecule type" value="Genomic_DNA"/>
</dbReference>
<keyword evidence="2" id="KW-1185">Reference proteome</keyword>
<name>A0ABW2EJF9_9BACI</name>